<evidence type="ECO:0000256" key="2">
    <source>
        <dbReference type="SAM" id="MobiDB-lite"/>
    </source>
</evidence>
<dbReference type="GeneID" id="83212638"/>
<name>A0AAD7V7U3_9FUNG</name>
<protein>
    <submittedName>
        <fullName evidence="3">Uncharacterized protein</fullName>
    </submittedName>
</protein>
<proteinExistence type="predicted"/>
<keyword evidence="4" id="KW-1185">Reference proteome</keyword>
<comment type="caution">
    <text evidence="3">The sequence shown here is derived from an EMBL/GenBank/DDBJ whole genome shotgun (WGS) entry which is preliminary data.</text>
</comment>
<dbReference type="AlphaFoldDB" id="A0AAD7V7U3"/>
<evidence type="ECO:0000313" key="4">
    <source>
        <dbReference type="Proteomes" id="UP001234581"/>
    </source>
</evidence>
<keyword evidence="1" id="KW-0175">Coiled coil</keyword>
<feature type="region of interest" description="Disordered" evidence="2">
    <location>
        <begin position="33"/>
        <end position="62"/>
    </location>
</feature>
<accession>A0AAD7V7U3</accession>
<gene>
    <name evidence="3" type="ORF">O0I10_005225</name>
</gene>
<feature type="compositionally biased region" description="Polar residues" evidence="2">
    <location>
        <begin position="33"/>
        <end position="44"/>
    </location>
</feature>
<evidence type="ECO:0000256" key="1">
    <source>
        <dbReference type="SAM" id="Coils"/>
    </source>
</evidence>
<organism evidence="3 4">
    <name type="scientific">Lichtheimia ornata</name>
    <dbReference type="NCBI Taxonomy" id="688661"/>
    <lineage>
        <taxon>Eukaryota</taxon>
        <taxon>Fungi</taxon>
        <taxon>Fungi incertae sedis</taxon>
        <taxon>Mucoromycota</taxon>
        <taxon>Mucoromycotina</taxon>
        <taxon>Mucoromycetes</taxon>
        <taxon>Mucorales</taxon>
        <taxon>Lichtheimiaceae</taxon>
        <taxon>Lichtheimia</taxon>
    </lineage>
</organism>
<feature type="coiled-coil region" evidence="1">
    <location>
        <begin position="100"/>
        <end position="128"/>
    </location>
</feature>
<evidence type="ECO:0000313" key="3">
    <source>
        <dbReference type="EMBL" id="KAJ8659186.1"/>
    </source>
</evidence>
<feature type="compositionally biased region" description="Low complexity" evidence="2">
    <location>
        <begin position="45"/>
        <end position="62"/>
    </location>
</feature>
<reference evidence="3 4" key="1">
    <citation type="submission" date="2023-03" db="EMBL/GenBank/DDBJ databases">
        <title>Genome sequence of Lichtheimia ornata CBS 291.66.</title>
        <authorList>
            <person name="Mohabir J.T."/>
            <person name="Shea T.P."/>
            <person name="Kurbessoian T."/>
            <person name="Berby B."/>
            <person name="Fontaine J."/>
            <person name="Livny J."/>
            <person name="Gnirke A."/>
            <person name="Stajich J.E."/>
            <person name="Cuomo C.A."/>
        </authorList>
    </citation>
    <scope>NUCLEOTIDE SEQUENCE [LARGE SCALE GENOMIC DNA]</scope>
    <source>
        <strain evidence="3">CBS 291.66</strain>
    </source>
</reference>
<dbReference type="EMBL" id="JARTCD010000020">
    <property type="protein sequence ID" value="KAJ8659186.1"/>
    <property type="molecule type" value="Genomic_DNA"/>
</dbReference>
<sequence>MPYLDNIPAKRIFNYLLSLIGLDQPPSIVYASSNSEQQQHHVNNTTTTTTTPSSSSSSSSSLSATDAWTLQSWVGGLSKTVLCQIVWSCMMEYHDLWPIISSEQQKLLQQQQEKDEQKEQEQEENIQEIIIIEHHAKEIARRLDALRPSEQFVHAAQVAQEYHQLIRLSSSLQHPLAAAVAIILLIQQSLTAAPEVRQHVYYQAKLGRLAVLEIGNVLKRQVDDPSRMLSVTHPSLVAFLRRVGWKEQLQDVCARLERYDTTWEFRHEYDHVVQLAERYPV</sequence>
<dbReference type="RefSeq" id="XP_058344099.1">
    <property type="nucleotide sequence ID" value="XM_058485272.1"/>
</dbReference>
<dbReference type="Proteomes" id="UP001234581">
    <property type="component" value="Unassembled WGS sequence"/>
</dbReference>